<sequence length="61" mass="7099">MSLTQASKVSFPYTFNQLLETAKKPPILYENDLQQRAAIVKFPDFYNMLFFNCERSSSEEA</sequence>
<reference evidence="1 2" key="1">
    <citation type="submission" date="2017-12" db="EMBL/GenBank/DDBJ databases">
        <title>Comparative genomics of Botrytis spp.</title>
        <authorList>
            <person name="Valero-Jimenez C.A."/>
            <person name="Tapia P."/>
            <person name="Veloso J."/>
            <person name="Silva-Moreno E."/>
            <person name="Staats M."/>
            <person name="Valdes J.H."/>
            <person name="Van Kan J.A.L."/>
        </authorList>
    </citation>
    <scope>NUCLEOTIDE SEQUENCE [LARGE SCALE GENOMIC DNA]</scope>
    <source>
        <strain evidence="1 2">Be9601</strain>
    </source>
</reference>
<protein>
    <submittedName>
        <fullName evidence="1">Uncharacterized protein</fullName>
    </submittedName>
</protein>
<proteinExistence type="predicted"/>
<evidence type="ECO:0000313" key="2">
    <source>
        <dbReference type="Proteomes" id="UP000297229"/>
    </source>
</evidence>
<keyword evidence="2" id="KW-1185">Reference proteome</keyword>
<comment type="caution">
    <text evidence="1">The sequence shown here is derived from an EMBL/GenBank/DDBJ whole genome shotgun (WGS) entry which is preliminary data.</text>
</comment>
<accession>A0A4Z1JI71</accession>
<dbReference type="Proteomes" id="UP000297229">
    <property type="component" value="Unassembled WGS sequence"/>
</dbReference>
<name>A0A4Z1JI71_9HELO</name>
<organism evidence="1 2">
    <name type="scientific">Botrytis elliptica</name>
    <dbReference type="NCBI Taxonomy" id="278938"/>
    <lineage>
        <taxon>Eukaryota</taxon>
        <taxon>Fungi</taxon>
        <taxon>Dikarya</taxon>
        <taxon>Ascomycota</taxon>
        <taxon>Pezizomycotina</taxon>
        <taxon>Leotiomycetes</taxon>
        <taxon>Helotiales</taxon>
        <taxon>Sclerotiniaceae</taxon>
        <taxon>Botrytis</taxon>
    </lineage>
</organism>
<gene>
    <name evidence="1" type="ORF">BELL_0365g00050</name>
</gene>
<evidence type="ECO:0000313" key="1">
    <source>
        <dbReference type="EMBL" id="TGO73391.1"/>
    </source>
</evidence>
<dbReference type="AlphaFoldDB" id="A0A4Z1JI71"/>
<dbReference type="EMBL" id="PQXM01000363">
    <property type="protein sequence ID" value="TGO73391.1"/>
    <property type="molecule type" value="Genomic_DNA"/>
</dbReference>